<dbReference type="EMBL" id="CP113517">
    <property type="protein sequence ID" value="WAR46866.1"/>
    <property type="molecule type" value="Genomic_DNA"/>
</dbReference>
<protein>
    <submittedName>
        <fullName evidence="3">DedA family protein</fullName>
    </submittedName>
</protein>
<feature type="transmembrane region" description="Helical" evidence="1">
    <location>
        <begin position="41"/>
        <end position="63"/>
    </location>
</feature>
<dbReference type="InterPro" id="IPR032816">
    <property type="entry name" value="VTT_dom"/>
</dbReference>
<keyword evidence="1" id="KW-1133">Transmembrane helix</keyword>
<keyword evidence="1" id="KW-0812">Transmembrane</keyword>
<dbReference type="InterPro" id="IPR051311">
    <property type="entry name" value="DedA_domain"/>
</dbReference>
<dbReference type="RefSeq" id="WP_255187779.1">
    <property type="nucleotide sequence ID" value="NZ_CP113517.1"/>
</dbReference>
<feature type="domain" description="VTT" evidence="2">
    <location>
        <begin position="23"/>
        <end position="144"/>
    </location>
</feature>
<dbReference type="PANTHER" id="PTHR42709:SF2">
    <property type="entry name" value="INNER MEMBRANE PROTEIN YOHD"/>
    <property type="match status" value="1"/>
</dbReference>
<feature type="transmembrane region" description="Helical" evidence="1">
    <location>
        <begin position="123"/>
        <end position="143"/>
    </location>
</feature>
<accession>A0ABY7GQS4</accession>
<keyword evidence="4" id="KW-1185">Reference proteome</keyword>
<feature type="transmembrane region" description="Helical" evidence="1">
    <location>
        <begin position="163"/>
        <end position="182"/>
    </location>
</feature>
<evidence type="ECO:0000313" key="3">
    <source>
        <dbReference type="EMBL" id="WAR46866.1"/>
    </source>
</evidence>
<keyword evidence="1" id="KW-0472">Membrane</keyword>
<sequence length="207" mass="23680">MDFHQLIIDYGYLALFIGTFLEGETILVIAGFLAHSGYLELHWVILSAFLGTFAGDQTFFYLGRFKGIAFLEKRPLWHSKTDKVFDLLHRHQIKVVLGFRFLYGVRNVTPFVIGASRMYPGKFFVLNFLGALIWAIAVGYLGYQFGDIAEAILGEIKHYEMHFLAVLAVIGLLLFWRSTHIAQKEKRKKKREQDAAILAEKLDSDSN</sequence>
<gene>
    <name evidence="3" type="ORF">NM686_010245</name>
</gene>
<reference evidence="3" key="1">
    <citation type="submission" date="2022-11" db="EMBL/GenBank/DDBJ databases">
        <title>Methylomonas rapida sp. nov., Carotenoid-Producing Obligate Methanotrophs with High Growth Characteristics and Biotechnological Potential.</title>
        <authorList>
            <person name="Tikhonova E.N."/>
            <person name="Suleimanov R.Z."/>
            <person name="Miroshnikov K."/>
            <person name="Oshkin I.Y."/>
            <person name="Belova S.E."/>
            <person name="Danilova O.V."/>
            <person name="Ashikhmin A."/>
            <person name="Konopkin A."/>
            <person name="But S.Y."/>
            <person name="Khmelenina V.N."/>
            <person name="Kuznetsov N."/>
            <person name="Pimenov N.V."/>
            <person name="Dedysh S.N."/>
        </authorList>
    </citation>
    <scope>NUCLEOTIDE SEQUENCE</scope>
    <source>
        <strain evidence="3">MP1</strain>
    </source>
</reference>
<name>A0ABY7GQS4_9GAMM</name>
<evidence type="ECO:0000259" key="2">
    <source>
        <dbReference type="Pfam" id="PF09335"/>
    </source>
</evidence>
<feature type="transmembrane region" description="Helical" evidence="1">
    <location>
        <begin position="12"/>
        <end position="35"/>
    </location>
</feature>
<evidence type="ECO:0000256" key="1">
    <source>
        <dbReference type="SAM" id="Phobius"/>
    </source>
</evidence>
<organism evidence="3 4">
    <name type="scientific">Methylomonas rapida</name>
    <dbReference type="NCBI Taxonomy" id="2963939"/>
    <lineage>
        <taxon>Bacteria</taxon>
        <taxon>Pseudomonadati</taxon>
        <taxon>Pseudomonadota</taxon>
        <taxon>Gammaproteobacteria</taxon>
        <taxon>Methylococcales</taxon>
        <taxon>Methylococcaceae</taxon>
        <taxon>Methylomonas</taxon>
    </lineage>
</organism>
<dbReference type="Proteomes" id="UP001162780">
    <property type="component" value="Chromosome"/>
</dbReference>
<proteinExistence type="predicted"/>
<dbReference type="PANTHER" id="PTHR42709">
    <property type="entry name" value="ALKALINE PHOSPHATASE LIKE PROTEIN"/>
    <property type="match status" value="1"/>
</dbReference>
<dbReference type="Pfam" id="PF09335">
    <property type="entry name" value="VTT_dom"/>
    <property type="match status" value="1"/>
</dbReference>
<evidence type="ECO:0000313" key="4">
    <source>
        <dbReference type="Proteomes" id="UP001162780"/>
    </source>
</evidence>